<feature type="compositionally biased region" description="Polar residues" evidence="1">
    <location>
        <begin position="741"/>
        <end position="752"/>
    </location>
</feature>
<feature type="compositionally biased region" description="Basic residues" evidence="1">
    <location>
        <begin position="666"/>
        <end position="677"/>
    </location>
</feature>
<feature type="region of interest" description="Disordered" evidence="1">
    <location>
        <begin position="732"/>
        <end position="752"/>
    </location>
</feature>
<organism evidence="2 3">
    <name type="scientific">Puccinia graminis f. sp. tritici</name>
    <dbReference type="NCBI Taxonomy" id="56615"/>
    <lineage>
        <taxon>Eukaryota</taxon>
        <taxon>Fungi</taxon>
        <taxon>Dikarya</taxon>
        <taxon>Basidiomycota</taxon>
        <taxon>Pucciniomycotina</taxon>
        <taxon>Pucciniomycetes</taxon>
        <taxon>Pucciniales</taxon>
        <taxon>Pucciniaceae</taxon>
        <taxon>Puccinia</taxon>
    </lineage>
</organism>
<feature type="compositionally biased region" description="Pro residues" evidence="1">
    <location>
        <begin position="385"/>
        <end position="398"/>
    </location>
</feature>
<evidence type="ECO:0000313" key="2">
    <source>
        <dbReference type="EMBL" id="KAA1131696.1"/>
    </source>
</evidence>
<feature type="compositionally biased region" description="Pro residues" evidence="1">
    <location>
        <begin position="282"/>
        <end position="292"/>
    </location>
</feature>
<reference evidence="2 3" key="1">
    <citation type="submission" date="2019-05" db="EMBL/GenBank/DDBJ databases">
        <title>Emergence of the Ug99 lineage of the wheat stem rust pathogen through somatic hybridization.</title>
        <authorList>
            <person name="Li F."/>
            <person name="Upadhyaya N.M."/>
            <person name="Sperschneider J."/>
            <person name="Matny O."/>
            <person name="Nguyen-Phuc H."/>
            <person name="Mago R."/>
            <person name="Raley C."/>
            <person name="Miller M.E."/>
            <person name="Silverstein K.A.T."/>
            <person name="Henningsen E."/>
            <person name="Hirsch C.D."/>
            <person name="Visser B."/>
            <person name="Pretorius Z.A."/>
            <person name="Steffenson B.J."/>
            <person name="Schwessinger B."/>
            <person name="Dodds P.N."/>
            <person name="Figueroa M."/>
        </authorList>
    </citation>
    <scope>NUCLEOTIDE SEQUENCE [LARGE SCALE GENOMIC DNA]</scope>
    <source>
        <strain evidence="2 3">Ug99</strain>
    </source>
</reference>
<sequence>MGTRTAEILLSGLGKMNQQHLQKAFYQTENSYETRIQYLEEVVHLLLARTEPLPSTLKSSAPLVGSFRYSITQGLEPVLSGKTAESLPTSWRIRRPTRQAPSRRPSTPALRPTRSPITATSQKRPTSTLAPADVGSPSCRQTFGSTFAPLSLQDRFLIHKALPQLAQQLLLTPLPARSTRSPERLKTPDSPPCLQDRAVVTRSVSPHSARLPSPASLPTTPPTPSMAIHSISATTVGPEIVAKAQEPTVTPPLLDPSTQTTKPAANEIDPTDLPLPSSNLAPQPPSHRPSPPLIDSQPDPASDSLVVLRPELLFTTEADSRPDRLSVLPPPALPLSTETAADTTTVVKPHDTLLDSAAASASITANAATTPTTSRPNADLQATTPAPPPLISPTPPAPMISGSLPSTPEAKQHRPSRSTSFIIGSWANLAAVCDRPFIDVIVQCPEALALSPIAPAGPFVKAGSVSEVAVTAPEPTVISPLRDPSAQTTTLPTSNSDPDTTPNSSHSKNNLPPSPSTPDTTNTLDHHSISVIVIKADNPLPTSFLTNHIACTAATATQTSLTPNQTMENTLPSTPSSSDRTLADNLSKVAPNSSNPVCHQTQPIIPPAQPDNFEVAAVGGIGILDNDDSDSIDGQLAPEYSQATLDYYNDIQEYLQQANAEETETKKKKKKKKKKKANPTSTPDNPILFYTAEILLSGLAPFRQTVKDSTESLQPGTASGNAWRVRGGCRRYPPTGAGYRQTGTGRHSLTGRTPFQPSRYMYLADWKDTLPAFEVQVPRRLEGSPSSRRGTSTSPAGRKLFQPSRYKCLAGWKETLPVNEVQVPTLGGYATSNGSVTITQRNQGSQKGVIWTAGKLRYENPFGYRNVCNFPVLQVPRRLEGNPSSRSVAGPLEGGYPRIPARIPAAADGYPLAGAGADADVQFR</sequence>
<dbReference type="EMBL" id="VDEP01000102">
    <property type="protein sequence ID" value="KAA1131696.1"/>
    <property type="molecule type" value="Genomic_DNA"/>
</dbReference>
<protein>
    <submittedName>
        <fullName evidence="2">Uncharacterized protein</fullName>
    </submittedName>
</protein>
<feature type="compositionally biased region" description="Polar residues" evidence="1">
    <location>
        <begin position="560"/>
        <end position="580"/>
    </location>
</feature>
<accession>A0A5B0S042</accession>
<feature type="region of interest" description="Disordered" evidence="1">
    <location>
        <begin position="560"/>
        <end position="581"/>
    </location>
</feature>
<dbReference type="AlphaFoldDB" id="A0A5B0S042"/>
<evidence type="ECO:0000256" key="1">
    <source>
        <dbReference type="SAM" id="MobiDB-lite"/>
    </source>
</evidence>
<feature type="region of interest" description="Disordered" evidence="1">
    <location>
        <begin position="365"/>
        <end position="416"/>
    </location>
</feature>
<evidence type="ECO:0000313" key="3">
    <source>
        <dbReference type="Proteomes" id="UP000325313"/>
    </source>
</evidence>
<feature type="compositionally biased region" description="Polar residues" evidence="1">
    <location>
        <begin position="115"/>
        <end position="129"/>
    </location>
</feature>
<feature type="region of interest" description="Disordered" evidence="1">
    <location>
        <begin position="247"/>
        <end position="302"/>
    </location>
</feature>
<feature type="region of interest" description="Disordered" evidence="1">
    <location>
        <begin position="476"/>
        <end position="524"/>
    </location>
</feature>
<feature type="region of interest" description="Disordered" evidence="1">
    <location>
        <begin position="778"/>
        <end position="799"/>
    </location>
</feature>
<feature type="compositionally biased region" description="Low complexity" evidence="1">
    <location>
        <begin position="783"/>
        <end position="795"/>
    </location>
</feature>
<feature type="compositionally biased region" description="Low complexity" evidence="1">
    <location>
        <begin position="365"/>
        <end position="384"/>
    </location>
</feature>
<dbReference type="Proteomes" id="UP000325313">
    <property type="component" value="Unassembled WGS sequence"/>
</dbReference>
<feature type="region of interest" description="Disordered" evidence="1">
    <location>
        <begin position="86"/>
        <end position="137"/>
    </location>
</feature>
<name>A0A5B0S042_PUCGR</name>
<feature type="region of interest" description="Disordered" evidence="1">
    <location>
        <begin position="660"/>
        <end position="684"/>
    </location>
</feature>
<proteinExistence type="predicted"/>
<feature type="compositionally biased region" description="Polar residues" evidence="1">
    <location>
        <begin position="485"/>
        <end position="509"/>
    </location>
</feature>
<feature type="region of interest" description="Disordered" evidence="1">
    <location>
        <begin position="176"/>
        <end position="228"/>
    </location>
</feature>
<gene>
    <name evidence="2" type="ORF">PGTUg99_010669</name>
</gene>
<comment type="caution">
    <text evidence="2">The sequence shown here is derived from an EMBL/GenBank/DDBJ whole genome shotgun (WGS) entry which is preliminary data.</text>
</comment>